<accession>A0ABX5UMT8</accession>
<organism evidence="3 4">
    <name type="scientific">Pseudoduganella umbonata</name>
    <dbReference type="NCBI Taxonomy" id="864828"/>
    <lineage>
        <taxon>Bacteria</taxon>
        <taxon>Pseudomonadati</taxon>
        <taxon>Pseudomonadota</taxon>
        <taxon>Betaproteobacteria</taxon>
        <taxon>Burkholderiales</taxon>
        <taxon>Oxalobacteraceae</taxon>
        <taxon>Telluria group</taxon>
        <taxon>Pseudoduganella</taxon>
    </lineage>
</organism>
<reference evidence="3 4" key="1">
    <citation type="submission" date="2019-05" db="EMBL/GenBank/DDBJ databases">
        <title>Draft Genome Sequences of Six Type Strains of the Genus Massilia.</title>
        <authorList>
            <person name="Miess H."/>
            <person name="Frediansyhah A."/>
            <person name="Gross H."/>
        </authorList>
    </citation>
    <scope>NUCLEOTIDE SEQUENCE [LARGE SCALE GENOMIC DNA]</scope>
    <source>
        <strain evidence="3 4">DSMZ 26121</strain>
    </source>
</reference>
<gene>
    <name evidence="3" type="ORF">FCL38_17980</name>
</gene>
<proteinExistence type="predicted"/>
<dbReference type="InterPro" id="IPR018683">
    <property type="entry name" value="DUF2169"/>
</dbReference>
<evidence type="ECO:0000256" key="1">
    <source>
        <dbReference type="SAM" id="MobiDB-lite"/>
    </source>
</evidence>
<evidence type="ECO:0000313" key="3">
    <source>
        <dbReference type="EMBL" id="QCP12093.1"/>
    </source>
</evidence>
<name>A0ABX5UMT8_9BURK</name>
<dbReference type="Pfam" id="PF09937">
    <property type="entry name" value="DUF2169"/>
    <property type="match status" value="2"/>
</dbReference>
<feature type="region of interest" description="Disordered" evidence="1">
    <location>
        <begin position="1"/>
        <end position="39"/>
    </location>
</feature>
<protein>
    <submittedName>
        <fullName evidence="3">DUF2169 domain-containing protein</fullName>
    </submittedName>
</protein>
<keyword evidence="4" id="KW-1185">Reference proteome</keyword>
<dbReference type="EMBL" id="CP040017">
    <property type="protein sequence ID" value="QCP12093.1"/>
    <property type="molecule type" value="Genomic_DNA"/>
</dbReference>
<feature type="compositionally biased region" description="Basic residues" evidence="1">
    <location>
        <begin position="1"/>
        <end position="20"/>
    </location>
</feature>
<feature type="domain" description="DUF2169" evidence="2">
    <location>
        <begin position="198"/>
        <end position="475"/>
    </location>
</feature>
<feature type="domain" description="DUF2169" evidence="2">
    <location>
        <begin position="68"/>
        <end position="151"/>
    </location>
</feature>
<dbReference type="Proteomes" id="UP000298763">
    <property type="component" value="Chromosome"/>
</dbReference>
<evidence type="ECO:0000313" key="4">
    <source>
        <dbReference type="Proteomes" id="UP000298763"/>
    </source>
</evidence>
<evidence type="ECO:0000259" key="2">
    <source>
        <dbReference type="Pfam" id="PF09937"/>
    </source>
</evidence>
<sequence length="519" mass="55784">MAASKSRARKSSSAVRRRSRCMATMSTSTRKADMPAIPDIPPLRFRNDTGFDALHFDTLDQHDVPFHVIVAKTGYAFGQCASDGLAALVPLDPPAPLHQQDRHYDDDIDCSVRAESDLAPYKPRCDVVVVGDAHAPAGKAAASFQVALRVQYPDQPGPVPEPPRPLNPFQPVSPAAQQRWRTAAEQAARQVIPGRRLIDKVLHVTGPRELRRRTKALGLLRPATLGAVGPSPWKLTRAAPALRVPVRYEHAQGGEVIVDGNSEAAARVPQRWRLGAGQQAQYGHKETMPVAHDACQANPAGKGFAPAWYLDAAAPASLPAPQIEYPRAPFTADLFWASSRGKAGLAPAGFGFVGRAWLPRRELVGTVDGKASWDADDVPRLPPDFDFAYWNGAPADQQCGHLTGEERFTLVNLMPHDSPSIRTDGDGNGVLAFTLPAQSLFALAAGDDGAVAAMPLSIDTVLIDTLAGTVELTWRLCIVADGALAEARLLHANTPEQLQRLQQWNAPSAAEDAPQTVLA</sequence>